<gene>
    <name evidence="3" type="ORF">Q5716_01520</name>
</gene>
<evidence type="ECO:0000259" key="2">
    <source>
        <dbReference type="Pfam" id="PF08327"/>
    </source>
</evidence>
<evidence type="ECO:0000313" key="3">
    <source>
        <dbReference type="EMBL" id="MDO7880898.1"/>
    </source>
</evidence>
<proteinExistence type="inferred from homology"/>
<evidence type="ECO:0000313" key="4">
    <source>
        <dbReference type="Proteomes" id="UP001241072"/>
    </source>
</evidence>
<sequence length="131" mass="14742">MTTEIGAPAELVWRYLTADRDEWWPEMQFDPVVGSPLLETWTDDGQRYSATGTVTGCVESRLLAFHWIEASWAQPLDVEIRLTARGKSTAVTLTETGFALAQTSPLLPDEHEEGWRHHLSRLARMSETGSI</sequence>
<dbReference type="CDD" id="cd07814">
    <property type="entry name" value="SRPBCC_CalC_Aha1-like"/>
    <property type="match status" value="1"/>
</dbReference>
<evidence type="ECO:0000256" key="1">
    <source>
        <dbReference type="ARBA" id="ARBA00006817"/>
    </source>
</evidence>
<dbReference type="EMBL" id="JAUQUB010000001">
    <property type="protein sequence ID" value="MDO7880898.1"/>
    <property type="molecule type" value="Genomic_DNA"/>
</dbReference>
<keyword evidence="4" id="KW-1185">Reference proteome</keyword>
<dbReference type="RefSeq" id="WP_305001324.1">
    <property type="nucleotide sequence ID" value="NZ_JAUQUB010000001.1"/>
</dbReference>
<name>A0ABT9BKE1_9MICO</name>
<feature type="domain" description="Activator of Hsp90 ATPase homologue 1/2-like C-terminal" evidence="2">
    <location>
        <begin position="7"/>
        <end position="125"/>
    </location>
</feature>
<dbReference type="Proteomes" id="UP001241072">
    <property type="component" value="Unassembled WGS sequence"/>
</dbReference>
<dbReference type="SUPFAM" id="SSF55961">
    <property type="entry name" value="Bet v1-like"/>
    <property type="match status" value="1"/>
</dbReference>
<comment type="similarity">
    <text evidence="1">Belongs to the AHA1 family.</text>
</comment>
<reference evidence="3 4" key="1">
    <citation type="submission" date="2023-07" db="EMBL/GenBank/DDBJ databases">
        <title>Protaetiibacter sp. nov WY-16 isolated from soil.</title>
        <authorList>
            <person name="Liu B."/>
            <person name="Wan Y."/>
        </authorList>
    </citation>
    <scope>NUCLEOTIDE SEQUENCE [LARGE SCALE GENOMIC DNA]</scope>
    <source>
        <strain evidence="3 4">WY-16</strain>
    </source>
</reference>
<protein>
    <submittedName>
        <fullName evidence="3">SRPBCC domain-containing protein</fullName>
    </submittedName>
</protein>
<dbReference type="Gene3D" id="3.30.530.20">
    <property type="match status" value="1"/>
</dbReference>
<organism evidence="3 4">
    <name type="scientific">Antiquaquibacter soli</name>
    <dbReference type="NCBI Taxonomy" id="3064523"/>
    <lineage>
        <taxon>Bacteria</taxon>
        <taxon>Bacillati</taxon>
        <taxon>Actinomycetota</taxon>
        <taxon>Actinomycetes</taxon>
        <taxon>Micrococcales</taxon>
        <taxon>Microbacteriaceae</taxon>
        <taxon>Antiquaquibacter</taxon>
    </lineage>
</organism>
<accession>A0ABT9BKE1</accession>
<comment type="caution">
    <text evidence="3">The sequence shown here is derived from an EMBL/GenBank/DDBJ whole genome shotgun (WGS) entry which is preliminary data.</text>
</comment>
<dbReference type="InterPro" id="IPR023393">
    <property type="entry name" value="START-like_dom_sf"/>
</dbReference>
<dbReference type="InterPro" id="IPR013538">
    <property type="entry name" value="ASHA1/2-like_C"/>
</dbReference>
<dbReference type="Pfam" id="PF08327">
    <property type="entry name" value="AHSA1"/>
    <property type="match status" value="1"/>
</dbReference>